<dbReference type="EMBL" id="RPHB01000005">
    <property type="protein sequence ID" value="MBW3468541.1"/>
    <property type="molecule type" value="Genomic_DNA"/>
</dbReference>
<evidence type="ECO:0000313" key="2">
    <source>
        <dbReference type="EMBL" id="MBW3468541.1"/>
    </source>
</evidence>
<dbReference type="InterPro" id="IPR026042">
    <property type="entry name" value="YjbJ"/>
</dbReference>
<dbReference type="InterPro" id="IPR008462">
    <property type="entry name" value="CsbD"/>
</dbReference>
<evidence type="ECO:0000259" key="1">
    <source>
        <dbReference type="Pfam" id="PF05532"/>
    </source>
</evidence>
<feature type="domain" description="CsbD-like" evidence="1">
    <location>
        <begin position="6"/>
        <end position="57"/>
    </location>
</feature>
<dbReference type="Pfam" id="PF05532">
    <property type="entry name" value="CsbD"/>
    <property type="match status" value="1"/>
</dbReference>
<name>A0A951IZ51_9BACT</name>
<dbReference type="AlphaFoldDB" id="A0A951IZ51"/>
<dbReference type="InterPro" id="IPR050423">
    <property type="entry name" value="UPF0337_stress_rsp"/>
</dbReference>
<reference evidence="2 3" key="1">
    <citation type="journal article" date="2020" name="Syst. Appl. Microbiol.">
        <title>Arthrospiribacter ruber gen. nov., sp. nov., a novel bacterium isolated from Arthrospira cultures.</title>
        <authorList>
            <person name="Waleron M."/>
            <person name="Misztak A."/>
            <person name="Waleron M.M."/>
            <person name="Furmaniak M."/>
            <person name="Mrozik A."/>
            <person name="Waleron K."/>
        </authorList>
    </citation>
    <scope>NUCLEOTIDE SEQUENCE [LARGE SCALE GENOMIC DNA]</scope>
    <source>
        <strain evidence="2 3">DPMB0001</strain>
    </source>
</reference>
<organism evidence="2 3">
    <name type="scientific">Arthrospiribacter ruber</name>
    <dbReference type="NCBI Taxonomy" id="2487934"/>
    <lineage>
        <taxon>Bacteria</taxon>
        <taxon>Pseudomonadati</taxon>
        <taxon>Bacteroidota</taxon>
        <taxon>Cytophagia</taxon>
        <taxon>Cytophagales</taxon>
        <taxon>Cyclobacteriaceae</taxon>
        <taxon>Arthrospiribacter</taxon>
    </lineage>
</organism>
<comment type="caution">
    <text evidence="2">The sequence shown here is derived from an EMBL/GenBank/DDBJ whole genome shotgun (WGS) entry which is preliminary data.</text>
</comment>
<keyword evidence="3" id="KW-1185">Reference proteome</keyword>
<sequence>MGAFEDKMKGNWNEIKGKLKQKYGELTEDELTYAEGQEDELLGKIQKKTGKSKEEVKNFIDSL</sequence>
<dbReference type="Proteomes" id="UP000727490">
    <property type="component" value="Unassembled WGS sequence"/>
</dbReference>
<evidence type="ECO:0000313" key="3">
    <source>
        <dbReference type="Proteomes" id="UP000727490"/>
    </source>
</evidence>
<dbReference type="PANTHER" id="PTHR34977:SF1">
    <property type="entry name" value="UPF0337 PROTEIN YJBJ"/>
    <property type="match status" value="1"/>
</dbReference>
<dbReference type="PANTHER" id="PTHR34977">
    <property type="entry name" value="UPF0337 PROTEIN YJBJ"/>
    <property type="match status" value="1"/>
</dbReference>
<dbReference type="PIRSF" id="PIRSF039008">
    <property type="entry name" value="YjbJ"/>
    <property type="match status" value="1"/>
</dbReference>
<accession>A0A951IZ51</accession>
<dbReference type="RefSeq" id="WP_219290004.1">
    <property type="nucleotide sequence ID" value="NZ_RPHB01000005.1"/>
</dbReference>
<protein>
    <submittedName>
        <fullName evidence="2">CsbD family protein</fullName>
    </submittedName>
</protein>
<proteinExistence type="predicted"/>
<gene>
    <name evidence="2" type="ORF">EGN73_12060</name>
</gene>